<keyword evidence="1" id="KW-0285">Flavoprotein</keyword>
<reference evidence="6 7" key="1">
    <citation type="submission" date="2019-09" db="EMBL/GenBank/DDBJ databases">
        <title>Draft genome sequence of the thermophilic Saccharopolyspora hirsuta VKM Ac-666T.</title>
        <authorList>
            <person name="Lobastova T.G."/>
            <person name="Fokina V."/>
            <person name="Bragin E.Y."/>
            <person name="Shtratnikova V.Y."/>
            <person name="Starodumova I.P."/>
            <person name="Tarlachkov S.V."/>
            <person name="Donova M.V."/>
        </authorList>
    </citation>
    <scope>NUCLEOTIDE SEQUENCE [LARGE SCALE GENOMIC DNA]</scope>
    <source>
        <strain evidence="6 7">VKM Ac-666</strain>
    </source>
</reference>
<dbReference type="InterPro" id="IPR011251">
    <property type="entry name" value="Luciferase-like_dom"/>
</dbReference>
<dbReference type="SUPFAM" id="SSF51679">
    <property type="entry name" value="Bacterial luciferase-like"/>
    <property type="match status" value="1"/>
</dbReference>
<dbReference type="EMBL" id="VWPH01000017">
    <property type="protein sequence ID" value="KAA5826727.1"/>
    <property type="molecule type" value="Genomic_DNA"/>
</dbReference>
<evidence type="ECO:0000259" key="5">
    <source>
        <dbReference type="Pfam" id="PF00296"/>
    </source>
</evidence>
<keyword evidence="7" id="KW-1185">Reference proteome</keyword>
<dbReference type="InterPro" id="IPR050172">
    <property type="entry name" value="SsuD_RutA_monooxygenase"/>
</dbReference>
<comment type="caution">
    <text evidence="6">The sequence shown here is derived from an EMBL/GenBank/DDBJ whole genome shotgun (WGS) entry which is preliminary data.</text>
</comment>
<evidence type="ECO:0000313" key="6">
    <source>
        <dbReference type="EMBL" id="KAA5826727.1"/>
    </source>
</evidence>
<gene>
    <name evidence="6" type="ORF">F1721_29915</name>
</gene>
<evidence type="ECO:0000313" key="7">
    <source>
        <dbReference type="Proteomes" id="UP000323946"/>
    </source>
</evidence>
<keyword evidence="2" id="KW-0288">FMN</keyword>
<evidence type="ECO:0000256" key="3">
    <source>
        <dbReference type="ARBA" id="ARBA00023002"/>
    </source>
</evidence>
<dbReference type="PANTHER" id="PTHR42847:SF4">
    <property type="entry name" value="ALKANESULFONATE MONOOXYGENASE-RELATED"/>
    <property type="match status" value="1"/>
</dbReference>
<name>A0A5M7BEF9_SACHI</name>
<dbReference type="Pfam" id="PF00296">
    <property type="entry name" value="Bac_luciferase"/>
    <property type="match status" value="1"/>
</dbReference>
<protein>
    <submittedName>
        <fullName evidence="6">LLM class flavin-dependent oxidoreductase</fullName>
    </submittedName>
</protein>
<keyword evidence="3" id="KW-0560">Oxidoreductase</keyword>
<evidence type="ECO:0000256" key="4">
    <source>
        <dbReference type="ARBA" id="ARBA00023033"/>
    </source>
</evidence>
<dbReference type="GO" id="GO:0046306">
    <property type="term" value="P:alkanesulfonate catabolic process"/>
    <property type="evidence" value="ECO:0007669"/>
    <property type="project" value="TreeGrafter"/>
</dbReference>
<proteinExistence type="predicted"/>
<feature type="domain" description="Luciferase-like" evidence="5">
    <location>
        <begin position="20"/>
        <end position="228"/>
    </location>
</feature>
<dbReference type="Proteomes" id="UP000323946">
    <property type="component" value="Unassembled WGS sequence"/>
</dbReference>
<dbReference type="AlphaFoldDB" id="A0A5M7BEF9"/>
<dbReference type="OrthoDB" id="4566556at2"/>
<dbReference type="PANTHER" id="PTHR42847">
    <property type="entry name" value="ALKANESULFONATE MONOOXYGENASE"/>
    <property type="match status" value="1"/>
</dbReference>
<dbReference type="Gene3D" id="3.20.20.30">
    <property type="entry name" value="Luciferase-like domain"/>
    <property type="match status" value="1"/>
</dbReference>
<evidence type="ECO:0000256" key="1">
    <source>
        <dbReference type="ARBA" id="ARBA00022630"/>
    </source>
</evidence>
<accession>A0A5M7BEF9</accession>
<dbReference type="SMR" id="A0A5M7BEF9"/>
<dbReference type="CDD" id="cd01097">
    <property type="entry name" value="Tetrahydromethanopterin_reductase"/>
    <property type="match status" value="1"/>
</dbReference>
<keyword evidence="4" id="KW-0503">Monooxygenase</keyword>
<organism evidence="6 7">
    <name type="scientific">Saccharopolyspora hirsuta</name>
    <dbReference type="NCBI Taxonomy" id="1837"/>
    <lineage>
        <taxon>Bacteria</taxon>
        <taxon>Bacillati</taxon>
        <taxon>Actinomycetota</taxon>
        <taxon>Actinomycetes</taxon>
        <taxon>Pseudonocardiales</taxon>
        <taxon>Pseudonocardiaceae</taxon>
        <taxon>Saccharopolyspora</taxon>
    </lineage>
</organism>
<dbReference type="GO" id="GO:0008726">
    <property type="term" value="F:alkanesulfonate monooxygenase activity"/>
    <property type="evidence" value="ECO:0007669"/>
    <property type="project" value="TreeGrafter"/>
</dbReference>
<dbReference type="InterPro" id="IPR036661">
    <property type="entry name" value="Luciferase-like_sf"/>
</dbReference>
<sequence length="304" mass="31268">MSSIAIGVSLPTTAEVQELGPTGIGAAARRAEAVGLDSVSTADVLVGDGTPALEAVTVLATAAAVTERIQLDFGVLSVPTRPEVMLAAQVQTLQYLSGNRVRLGLGIGGFPGTPFWQAVGAPTARRGRLLDSALRVLPGLISGEPTALPDAEGEPQVALAPGVPVPPLLIGGGTADPVLRRAAAYGDHWLPSALTPEEVASAAARLREFAAEAGRPVPRISLGLHSILGAGVRSERDALLRELGEFFGMTPEKVSEVVITGSPQQAAERIAAYAEAGVDELAFGVDGSDYHRQVELIAEAKSLL</sequence>
<evidence type="ECO:0000256" key="2">
    <source>
        <dbReference type="ARBA" id="ARBA00022643"/>
    </source>
</evidence>
<dbReference type="RefSeq" id="WP_150070176.1">
    <property type="nucleotide sequence ID" value="NZ_JBEPDJ010000037.1"/>
</dbReference>